<evidence type="ECO:0000256" key="5">
    <source>
        <dbReference type="ARBA" id="ARBA00023033"/>
    </source>
</evidence>
<protein>
    <recommendedName>
        <fullName evidence="10">Cytochrome P450</fullName>
    </recommendedName>
</protein>
<keyword evidence="4 6" id="KW-0408">Iron</keyword>
<dbReference type="Pfam" id="PF00067">
    <property type="entry name" value="p450"/>
    <property type="match status" value="1"/>
</dbReference>
<sequence>MSSVLPIVAGTVAATYIILLLLLRLTQDVTEPPSVNDAIPFITPVFSMLSKGTGLHRVLRDQYNLPIHTLRLPGSRIYVINSMHLLTSAQSQFRTLSFTAIQSGIVANILGVNKATNEIISRGATSHGSYLTSFPKYIHPTLSAGPGLNDMNKRSILVMAKSMNTLVGKGTATVKMFQWVRHELLLASTEAVYGPKNPFRDATMEQAWYTFEPGVMIFALNLVPRLLARKSYKAREYMVKIWENYFETGSYHQGSEMIKARVKLNNDFQISLKETARLEVGGTHGILSNTLPGTFWTIYHIFSNPVVLEDIRNELSKGVQQEDNSSYTIDLTYVKTSCPILLSTFKETMRMHSTSISTRQVMQDHLLDNRYLLKEGNTVMMPSVVQHTSLPAWGDTVDLFNHKRFVSGAKRVDPVAFRGFGGGTTLCPGRQFASTEILMFSALVVLRFNIHPVKGKWATPSTVNSSMASALPMPDWDFEVELHPRDEKTWKVSFSDYNKETGIGAEEIQALN</sequence>
<reference evidence="8" key="1">
    <citation type="submission" date="2021-03" db="EMBL/GenBank/DDBJ databases">
        <title>Revisited historic fungal species revealed as producer of novel bioactive compounds through whole genome sequencing and comparative genomics.</title>
        <authorList>
            <person name="Vignolle G.A."/>
            <person name="Hochenegger N."/>
            <person name="Mach R.L."/>
            <person name="Mach-Aigner A.R."/>
            <person name="Javad Rahimi M."/>
            <person name="Salim K.A."/>
            <person name="Chan C.M."/>
            <person name="Lim L.B.L."/>
            <person name="Cai F."/>
            <person name="Druzhinina I.S."/>
            <person name="U'Ren J.M."/>
            <person name="Derntl C."/>
        </authorList>
    </citation>
    <scope>NUCLEOTIDE SEQUENCE</scope>
    <source>
        <strain evidence="8">TUCIM 5799</strain>
    </source>
</reference>
<evidence type="ECO:0000256" key="4">
    <source>
        <dbReference type="ARBA" id="ARBA00023004"/>
    </source>
</evidence>
<evidence type="ECO:0000256" key="3">
    <source>
        <dbReference type="ARBA" id="ARBA00022723"/>
    </source>
</evidence>
<proteinExistence type="inferred from homology"/>
<dbReference type="GO" id="GO:0005506">
    <property type="term" value="F:iron ion binding"/>
    <property type="evidence" value="ECO:0007669"/>
    <property type="project" value="InterPro"/>
</dbReference>
<comment type="similarity">
    <text evidence="2 7">Belongs to the cytochrome P450 family.</text>
</comment>
<dbReference type="InterPro" id="IPR002403">
    <property type="entry name" value="Cyt_P450_E_grp-IV"/>
</dbReference>
<dbReference type="Gene3D" id="1.10.630.10">
    <property type="entry name" value="Cytochrome P450"/>
    <property type="match status" value="1"/>
</dbReference>
<keyword evidence="9" id="KW-1185">Reference proteome</keyword>
<keyword evidence="3 6" id="KW-0479">Metal-binding</keyword>
<dbReference type="InterPro" id="IPR017972">
    <property type="entry name" value="Cyt_P450_CS"/>
</dbReference>
<comment type="caution">
    <text evidence="8">The sequence shown here is derived from an EMBL/GenBank/DDBJ whole genome shotgun (WGS) entry which is preliminary data.</text>
</comment>
<evidence type="ECO:0000256" key="7">
    <source>
        <dbReference type="RuleBase" id="RU000461"/>
    </source>
</evidence>
<dbReference type="AlphaFoldDB" id="A0A9P9W8D1"/>
<dbReference type="PROSITE" id="PS00086">
    <property type="entry name" value="CYTOCHROME_P450"/>
    <property type="match status" value="1"/>
</dbReference>
<dbReference type="SUPFAM" id="SSF48264">
    <property type="entry name" value="Cytochrome P450"/>
    <property type="match status" value="1"/>
</dbReference>
<evidence type="ECO:0000256" key="6">
    <source>
        <dbReference type="PIRSR" id="PIRSR602403-1"/>
    </source>
</evidence>
<dbReference type="InterPro" id="IPR036396">
    <property type="entry name" value="Cyt_P450_sf"/>
</dbReference>
<dbReference type="PANTHER" id="PTHR47582">
    <property type="entry name" value="P450, PUTATIVE (EUROFUNG)-RELATED"/>
    <property type="match status" value="1"/>
</dbReference>
<dbReference type="GO" id="GO:0020037">
    <property type="term" value="F:heme binding"/>
    <property type="evidence" value="ECO:0007669"/>
    <property type="project" value="InterPro"/>
</dbReference>
<evidence type="ECO:0000313" key="9">
    <source>
        <dbReference type="Proteomes" id="UP000829685"/>
    </source>
</evidence>
<organism evidence="8 9">
    <name type="scientific">Neoarthrinium moseri</name>
    <dbReference type="NCBI Taxonomy" id="1658444"/>
    <lineage>
        <taxon>Eukaryota</taxon>
        <taxon>Fungi</taxon>
        <taxon>Dikarya</taxon>
        <taxon>Ascomycota</taxon>
        <taxon>Pezizomycotina</taxon>
        <taxon>Sordariomycetes</taxon>
        <taxon>Xylariomycetidae</taxon>
        <taxon>Amphisphaeriales</taxon>
        <taxon>Apiosporaceae</taxon>
        <taxon>Neoarthrinium</taxon>
    </lineage>
</organism>
<dbReference type="CDD" id="cd11040">
    <property type="entry name" value="CYP7_CYP8-like"/>
    <property type="match status" value="1"/>
</dbReference>
<dbReference type="InterPro" id="IPR001128">
    <property type="entry name" value="Cyt_P450"/>
</dbReference>
<name>A0A9P9W8D1_9PEZI</name>
<evidence type="ECO:0000256" key="2">
    <source>
        <dbReference type="ARBA" id="ARBA00010617"/>
    </source>
</evidence>
<dbReference type="PANTHER" id="PTHR47582:SF1">
    <property type="entry name" value="P450, PUTATIVE (EUROFUNG)-RELATED"/>
    <property type="match status" value="1"/>
</dbReference>
<dbReference type="Proteomes" id="UP000829685">
    <property type="component" value="Unassembled WGS sequence"/>
</dbReference>
<evidence type="ECO:0000256" key="1">
    <source>
        <dbReference type="ARBA" id="ARBA00001971"/>
    </source>
</evidence>
<gene>
    <name evidence="8" type="ORF">JX265_013558</name>
</gene>
<dbReference type="GO" id="GO:0016705">
    <property type="term" value="F:oxidoreductase activity, acting on paired donors, with incorporation or reduction of molecular oxygen"/>
    <property type="evidence" value="ECO:0007669"/>
    <property type="project" value="InterPro"/>
</dbReference>
<dbReference type="InterPro" id="IPR053007">
    <property type="entry name" value="CYP450_monoxygenase_sec-met"/>
</dbReference>
<evidence type="ECO:0000313" key="8">
    <source>
        <dbReference type="EMBL" id="KAI1849855.1"/>
    </source>
</evidence>
<dbReference type="GO" id="GO:0004497">
    <property type="term" value="F:monooxygenase activity"/>
    <property type="evidence" value="ECO:0007669"/>
    <property type="project" value="UniProtKB-KW"/>
</dbReference>
<feature type="binding site" description="axial binding residue" evidence="6">
    <location>
        <position position="427"/>
    </location>
    <ligand>
        <name>heme</name>
        <dbReference type="ChEBI" id="CHEBI:30413"/>
    </ligand>
    <ligandPart>
        <name>Fe</name>
        <dbReference type="ChEBI" id="CHEBI:18248"/>
    </ligandPart>
</feature>
<accession>A0A9P9W8D1</accession>
<dbReference type="EMBL" id="JAFIMR010000074">
    <property type="protein sequence ID" value="KAI1849855.1"/>
    <property type="molecule type" value="Genomic_DNA"/>
</dbReference>
<keyword evidence="7" id="KW-0560">Oxidoreductase</keyword>
<comment type="cofactor">
    <cofactor evidence="1 6">
        <name>heme</name>
        <dbReference type="ChEBI" id="CHEBI:30413"/>
    </cofactor>
</comment>
<keyword evidence="5 7" id="KW-0503">Monooxygenase</keyword>
<dbReference type="PRINTS" id="PR00465">
    <property type="entry name" value="EP450IV"/>
</dbReference>
<evidence type="ECO:0008006" key="10">
    <source>
        <dbReference type="Google" id="ProtNLM"/>
    </source>
</evidence>
<keyword evidence="6 7" id="KW-0349">Heme</keyword>